<dbReference type="EMBL" id="JWIN03000001">
    <property type="protein sequence ID" value="KAB1283442.1"/>
    <property type="molecule type" value="Genomic_DNA"/>
</dbReference>
<dbReference type="AlphaFoldDB" id="A0A5N4EJ28"/>
<evidence type="ECO:0000256" key="4">
    <source>
        <dbReference type="PROSITE-ProRule" id="PRU01377"/>
    </source>
</evidence>
<dbReference type="GO" id="GO:0005615">
    <property type="term" value="C:extracellular space"/>
    <property type="evidence" value="ECO:0007669"/>
    <property type="project" value="TreeGrafter"/>
</dbReference>
<keyword evidence="3" id="KW-0677">Repeat</keyword>
<organism evidence="7 8">
    <name type="scientific">Camelus dromedarius</name>
    <name type="common">Dromedary</name>
    <name type="synonym">Arabian camel</name>
    <dbReference type="NCBI Taxonomy" id="9838"/>
    <lineage>
        <taxon>Eukaryota</taxon>
        <taxon>Metazoa</taxon>
        <taxon>Chordata</taxon>
        <taxon>Craniata</taxon>
        <taxon>Vertebrata</taxon>
        <taxon>Euteleostomi</taxon>
        <taxon>Mammalia</taxon>
        <taxon>Eutheria</taxon>
        <taxon>Laurasiatheria</taxon>
        <taxon>Artiodactyla</taxon>
        <taxon>Tylopoda</taxon>
        <taxon>Camelidae</taxon>
        <taxon>Camelus</taxon>
    </lineage>
</organism>
<evidence type="ECO:0000256" key="2">
    <source>
        <dbReference type="ARBA" id="ARBA00022690"/>
    </source>
</evidence>
<dbReference type="Gene3D" id="3.10.450.10">
    <property type="match status" value="1"/>
</dbReference>
<keyword evidence="7" id="KW-0675">Receptor</keyword>
<accession>A0A5N4EJ28</accession>
<dbReference type="Proteomes" id="UP000299084">
    <property type="component" value="Unassembled WGS sequence"/>
</dbReference>
<dbReference type="InterPro" id="IPR046350">
    <property type="entry name" value="Cystatin_sf"/>
</dbReference>
<dbReference type="PROSITE" id="PS52033">
    <property type="entry name" value="CYSTATIN_LXN"/>
    <property type="match status" value="2"/>
</dbReference>
<evidence type="ECO:0000256" key="1">
    <source>
        <dbReference type="ARBA" id="ARBA00010083"/>
    </source>
</evidence>
<keyword evidence="2 4" id="KW-0646">Protease inhibitor</keyword>
<reference evidence="7 8" key="1">
    <citation type="journal article" date="2019" name="Mol. Ecol. Resour.">
        <title>Improving Illumina assemblies with Hi-C and long reads: an example with the North African dromedary.</title>
        <authorList>
            <person name="Elbers J.P."/>
            <person name="Rogers M.F."/>
            <person name="Perelman P.L."/>
            <person name="Proskuryakova A.A."/>
            <person name="Serdyukova N.A."/>
            <person name="Johnson W.E."/>
            <person name="Horin P."/>
            <person name="Corander J."/>
            <person name="Murphy D."/>
            <person name="Burger P.A."/>
        </authorList>
    </citation>
    <scope>NUCLEOTIDE SEQUENCE [LARGE SCALE GENOMIC DNA]</scope>
    <source>
        <strain evidence="7">Drom800</strain>
        <tissue evidence="7">Blood</tissue>
    </source>
</reference>
<name>A0A5N4EJ28_CAMDR</name>
<dbReference type="SUPFAM" id="SSF54403">
    <property type="entry name" value="Cystatin/monellin"/>
    <property type="match status" value="2"/>
</dbReference>
<dbReference type="PANTHER" id="PTHR28591:SF2">
    <property type="entry name" value="RETINOIC ACID RECEPTOR RESPONDER PROTEIN 1"/>
    <property type="match status" value="1"/>
</dbReference>
<evidence type="ECO:0000313" key="7">
    <source>
        <dbReference type="EMBL" id="KAB1283442.1"/>
    </source>
</evidence>
<comment type="caution">
    <text evidence="7">The sequence shown here is derived from an EMBL/GenBank/DDBJ whole genome shotgun (WGS) entry which is preliminary data.</text>
</comment>
<dbReference type="FunFam" id="3.10.450.10:FF:000012">
    <property type="entry name" value="Retinoic acid receptor responder (tazarotene-induced) 1"/>
    <property type="match status" value="1"/>
</dbReference>
<evidence type="ECO:0000256" key="5">
    <source>
        <dbReference type="SAM" id="MobiDB-lite"/>
    </source>
</evidence>
<dbReference type="STRING" id="9838.ENSCDRP00005003284"/>
<dbReference type="InterPro" id="IPR049897">
    <property type="entry name" value="CYSTATIN_LXN"/>
</dbReference>
<keyword evidence="8" id="KW-1185">Reference proteome</keyword>
<evidence type="ECO:0000259" key="6">
    <source>
        <dbReference type="PROSITE" id="PS52033"/>
    </source>
</evidence>
<dbReference type="PANTHER" id="PTHR28591">
    <property type="entry name" value="LATEXIN"/>
    <property type="match status" value="1"/>
</dbReference>
<protein>
    <submittedName>
        <fullName evidence="7">Retinoic acid receptor responder protein 1</fullName>
    </submittedName>
</protein>
<feature type="region of interest" description="Disordered" evidence="5">
    <location>
        <begin position="339"/>
        <end position="366"/>
    </location>
</feature>
<feature type="domain" description="Cystatin LXN-type" evidence="6">
    <location>
        <begin position="245"/>
        <end position="348"/>
    </location>
</feature>
<comment type="similarity">
    <text evidence="1 4">Belongs to the protease inhibitor I47 (latexin) family.</text>
</comment>
<evidence type="ECO:0000313" key="8">
    <source>
        <dbReference type="Proteomes" id="UP000299084"/>
    </source>
</evidence>
<sequence>MLAEVQESRAWVLMIKIVTINITDICEYLYPGPGTVQALFVLCLTLYNTLTEVSSSQMPSLTPFRKVAILPHFFFFTHHLLKTQDLFLVTPLSLDPLFSREKQEGELMWPRAQLRINQKKERKVDLVFTTELYNPEKSLSTEQTTTYCCQRTPAVYKELPSCVCLCIGATGSEKEPFHLIPKSFFQEGNKRLGKCSARVFFRNEKPRPAVNVTCAQLIEKKKRHEKDYQLYKRMKQLQNPVDVVSIPGMNNNHGHIDPSLKPIWDLAFLGSSYVMWEKTTQFLHYYMAQLSRVKQWKTNDDAIDFGYTVLLHEFSTQEIIPCHIHLVWYPGKPLKVKDHCQEPHTPEEASGTEEGSAVAPTELSNF</sequence>
<proteinExistence type="inferred from homology"/>
<dbReference type="Pfam" id="PF06907">
    <property type="entry name" value="LXN"/>
    <property type="match status" value="1"/>
</dbReference>
<dbReference type="InterPro" id="IPR009684">
    <property type="entry name" value="Latexin"/>
</dbReference>
<gene>
    <name evidence="7" type="ORF">Cadr_000000331</name>
</gene>
<dbReference type="GO" id="GO:0008191">
    <property type="term" value="F:metalloendopeptidase inhibitor activity"/>
    <property type="evidence" value="ECO:0007669"/>
    <property type="project" value="UniProtKB-UniRule"/>
</dbReference>
<feature type="domain" description="Cystatin LXN-type" evidence="6">
    <location>
        <begin position="57"/>
        <end position="222"/>
    </location>
</feature>
<evidence type="ECO:0000256" key="3">
    <source>
        <dbReference type="ARBA" id="ARBA00022737"/>
    </source>
</evidence>